<feature type="transmembrane region" description="Helical" evidence="5">
    <location>
        <begin position="29"/>
        <end position="52"/>
    </location>
</feature>
<feature type="transmembrane region" description="Helical" evidence="5">
    <location>
        <begin position="96"/>
        <end position="117"/>
    </location>
</feature>
<evidence type="ECO:0000259" key="6">
    <source>
        <dbReference type="PROSITE" id="PS50850"/>
    </source>
</evidence>
<dbReference type="GO" id="GO:0005886">
    <property type="term" value="C:plasma membrane"/>
    <property type="evidence" value="ECO:0007669"/>
    <property type="project" value="UniProtKB-SubCell"/>
</dbReference>
<dbReference type="EMBL" id="VCQU01000013">
    <property type="protein sequence ID" value="NMN98935.1"/>
    <property type="molecule type" value="Genomic_DNA"/>
</dbReference>
<evidence type="ECO:0000313" key="7">
    <source>
        <dbReference type="EMBL" id="NMN98935.1"/>
    </source>
</evidence>
<keyword evidence="2 5" id="KW-0812">Transmembrane</keyword>
<dbReference type="GO" id="GO:0022857">
    <property type="term" value="F:transmembrane transporter activity"/>
    <property type="evidence" value="ECO:0007669"/>
    <property type="project" value="InterPro"/>
</dbReference>
<feature type="transmembrane region" description="Helical" evidence="5">
    <location>
        <begin position="248"/>
        <end position="266"/>
    </location>
</feature>
<feature type="transmembrane region" description="Helical" evidence="5">
    <location>
        <begin position="431"/>
        <end position="451"/>
    </location>
</feature>
<dbReference type="PROSITE" id="PS50850">
    <property type="entry name" value="MFS"/>
    <property type="match status" value="1"/>
</dbReference>
<reference evidence="7 8" key="2">
    <citation type="submission" date="2020-06" db="EMBL/GenBank/DDBJ databases">
        <title>Antribacter stalactiti gen. nov., sp. nov., a new member of the family Nacardiaceae isolated from a cave.</title>
        <authorList>
            <person name="Kim I.S."/>
        </authorList>
    </citation>
    <scope>NUCLEOTIDE SEQUENCE [LARGE SCALE GENOMIC DNA]</scope>
    <source>
        <strain evidence="7 8">YC2-7</strain>
    </source>
</reference>
<feature type="transmembrane region" description="Helical" evidence="5">
    <location>
        <begin position="217"/>
        <end position="236"/>
    </location>
</feature>
<evidence type="ECO:0000256" key="4">
    <source>
        <dbReference type="ARBA" id="ARBA00023136"/>
    </source>
</evidence>
<evidence type="ECO:0000256" key="5">
    <source>
        <dbReference type="SAM" id="Phobius"/>
    </source>
</evidence>
<dbReference type="Gene3D" id="1.20.1720.10">
    <property type="entry name" value="Multidrug resistance protein D"/>
    <property type="match status" value="2"/>
</dbReference>
<comment type="caution">
    <text evidence="7">The sequence shown here is derived from an EMBL/GenBank/DDBJ whole genome shotgun (WGS) entry which is preliminary data.</text>
</comment>
<proteinExistence type="predicted"/>
<feature type="transmembrane region" description="Helical" evidence="5">
    <location>
        <begin position="384"/>
        <end position="410"/>
    </location>
</feature>
<feature type="transmembrane region" description="Helical" evidence="5">
    <location>
        <begin position="155"/>
        <end position="178"/>
    </location>
</feature>
<evidence type="ECO:0000256" key="1">
    <source>
        <dbReference type="ARBA" id="ARBA00004651"/>
    </source>
</evidence>
<evidence type="ECO:0000313" key="8">
    <source>
        <dbReference type="Proteomes" id="UP000535543"/>
    </source>
</evidence>
<gene>
    <name evidence="7" type="ORF">FGL95_28260</name>
</gene>
<keyword evidence="3 5" id="KW-1133">Transmembrane helix</keyword>
<feature type="transmembrane region" description="Helical" evidence="5">
    <location>
        <begin position="184"/>
        <end position="205"/>
    </location>
</feature>
<name>A0A848KJR6_9NOCA</name>
<dbReference type="SUPFAM" id="SSF103473">
    <property type="entry name" value="MFS general substrate transporter"/>
    <property type="match status" value="1"/>
</dbReference>
<dbReference type="InterPro" id="IPR036259">
    <property type="entry name" value="MFS_trans_sf"/>
</dbReference>
<dbReference type="CDD" id="cd17321">
    <property type="entry name" value="MFS_MMR_MDR_like"/>
    <property type="match status" value="1"/>
</dbReference>
<feature type="transmembrane region" description="Helical" evidence="5">
    <location>
        <begin position="129"/>
        <end position="148"/>
    </location>
</feature>
<feature type="transmembrane region" description="Helical" evidence="5">
    <location>
        <begin position="457"/>
        <end position="478"/>
    </location>
</feature>
<feature type="transmembrane region" description="Helical" evidence="5">
    <location>
        <begin position="292"/>
        <end position="315"/>
    </location>
</feature>
<evidence type="ECO:0000256" key="3">
    <source>
        <dbReference type="ARBA" id="ARBA00022989"/>
    </source>
</evidence>
<organism evidence="7 8">
    <name type="scientific">Antrihabitans stalactiti</name>
    <dbReference type="NCBI Taxonomy" id="2584121"/>
    <lineage>
        <taxon>Bacteria</taxon>
        <taxon>Bacillati</taxon>
        <taxon>Actinomycetota</taxon>
        <taxon>Actinomycetes</taxon>
        <taxon>Mycobacteriales</taxon>
        <taxon>Nocardiaceae</taxon>
        <taxon>Antrihabitans</taxon>
    </lineage>
</organism>
<feature type="transmembrane region" description="Helical" evidence="5">
    <location>
        <begin position="327"/>
        <end position="345"/>
    </location>
</feature>
<dbReference type="Proteomes" id="UP000535543">
    <property type="component" value="Unassembled WGS sequence"/>
</dbReference>
<dbReference type="InterPro" id="IPR020846">
    <property type="entry name" value="MFS_dom"/>
</dbReference>
<dbReference type="PANTHER" id="PTHR42718">
    <property type="entry name" value="MAJOR FACILITATOR SUPERFAMILY MULTIDRUG TRANSPORTER MFSC"/>
    <property type="match status" value="1"/>
</dbReference>
<evidence type="ECO:0000256" key="2">
    <source>
        <dbReference type="ARBA" id="ARBA00022692"/>
    </source>
</evidence>
<dbReference type="InterPro" id="IPR011701">
    <property type="entry name" value="MFS"/>
</dbReference>
<accession>A0A848KJR6</accession>
<comment type="subcellular location">
    <subcellularLocation>
        <location evidence="1">Cell membrane</location>
        <topology evidence="1">Multi-pass membrane protein</topology>
    </subcellularLocation>
</comment>
<dbReference type="AlphaFoldDB" id="A0A848KJR6"/>
<dbReference type="Pfam" id="PF07690">
    <property type="entry name" value="MFS_1"/>
    <property type="match status" value="1"/>
</dbReference>
<protein>
    <submittedName>
        <fullName evidence="7">MFS transporter</fullName>
    </submittedName>
</protein>
<sequence length="481" mass="49557">MTQNLTRNPVTEPVAAAESAKSPTELSTIAVTTLIGGAFLPILSFFIINVALPSIGSDLGASKAGLQLVVGTYGIANATLVVVGGRLGDAFGRRRLFLIGMAGFTVFSLLCGLAPNISTLLAFRVGQGAVAALMTPQVLATIAAVLTGSSRIRAVGMFGAAGGVGAAVGQILGGVLVSADIAGLGWRTVFFVNIPVCVIVFIAAYRVIPETKASVRLPVDGIGALLLGTTLVMLLLPLTEGRALGWPIWTWVMLLAVVPLAVVLAMHQRWFERSGRAALVPPSVLRLRGMRIGLIIGIAFFSTFGGFMFVFAIATQGEGGMSPLEGGLTYLPLAVSFMAVSVYNAKLQERYGPSIIVRGWAIQAVGYLACAAVVAARWPDVGPLTLAIPMFVIGLGAGLVMMPLFGVVMAQVPQEQAGLGSGILITTQQTCISLGAATVGTLFLILAGSSWGQGGALTAVEVMIAIVSIAAIPVSLGLTRK</sequence>
<keyword evidence="8" id="KW-1185">Reference proteome</keyword>
<reference evidence="7 8" key="1">
    <citation type="submission" date="2019-05" db="EMBL/GenBank/DDBJ databases">
        <authorList>
            <person name="Lee S.D."/>
        </authorList>
    </citation>
    <scope>NUCLEOTIDE SEQUENCE [LARGE SCALE GENOMIC DNA]</scope>
    <source>
        <strain evidence="7 8">YC2-7</strain>
    </source>
</reference>
<keyword evidence="4 5" id="KW-0472">Membrane</keyword>
<dbReference type="PANTHER" id="PTHR42718:SF39">
    <property type="entry name" value="ACTINORHODIN TRANSPORTER-RELATED"/>
    <property type="match status" value="1"/>
</dbReference>
<feature type="domain" description="Major facilitator superfamily (MFS) profile" evidence="6">
    <location>
        <begin position="30"/>
        <end position="481"/>
    </location>
</feature>
<feature type="transmembrane region" description="Helical" evidence="5">
    <location>
        <begin position="357"/>
        <end position="378"/>
    </location>
</feature>
<dbReference type="PRINTS" id="PR01036">
    <property type="entry name" value="TCRTETB"/>
</dbReference>
<feature type="transmembrane region" description="Helical" evidence="5">
    <location>
        <begin position="64"/>
        <end position="84"/>
    </location>
</feature>